<evidence type="ECO:0000256" key="1">
    <source>
        <dbReference type="ARBA" id="ARBA00022729"/>
    </source>
</evidence>
<dbReference type="Proteomes" id="UP000682733">
    <property type="component" value="Unassembled WGS sequence"/>
</dbReference>
<dbReference type="EMBL" id="CAJNOK010016581">
    <property type="protein sequence ID" value="CAF1247781.1"/>
    <property type="molecule type" value="Genomic_DNA"/>
</dbReference>
<gene>
    <name evidence="3" type="ORF">OVA965_LOCUS26128</name>
    <name evidence="4" type="ORF">TMI583_LOCUS26864</name>
</gene>
<proteinExistence type="predicted"/>
<accession>A0A8S2PHY4</accession>
<name>A0A8S2PHY4_9BILA</name>
<dbReference type="Pfam" id="PF00497">
    <property type="entry name" value="SBP_bac_3"/>
    <property type="match status" value="1"/>
</dbReference>
<evidence type="ECO:0000313" key="4">
    <source>
        <dbReference type="EMBL" id="CAF4055382.1"/>
    </source>
</evidence>
<dbReference type="InterPro" id="IPR001638">
    <property type="entry name" value="Solute-binding_3/MltF_N"/>
</dbReference>
<sequence length="257" mass="29143">MAKLYVSTIKFDDSPLVVITNNKSAPITGFSIDMMNKIGSILSLKIVYSLKSFEQLFSFVKKNKFHLSLSSITDTKQRQQQNGSFIDYFKFGSQLFARRNDTTNVKRLADLCGYSVTSLRGSTQQTDVETVSCPSNKKVKSVPVETNHETFEAVKSGQAQFGIQDEPLITYNLKHQYKGYLKETGLPYNILPYGILCQKNSPLCCTIVQAVNYLIYDGTYSYLLNKWKVRRNNIGISLLNRQYSCACTYPSAYNLRT</sequence>
<evidence type="ECO:0000313" key="3">
    <source>
        <dbReference type="EMBL" id="CAF1247781.1"/>
    </source>
</evidence>
<dbReference type="PANTHER" id="PTHR35936:SF17">
    <property type="entry name" value="ARGININE-BINDING EXTRACELLULAR PROTEIN ARTP"/>
    <property type="match status" value="1"/>
</dbReference>
<organism evidence="4 5">
    <name type="scientific">Didymodactylos carnosus</name>
    <dbReference type="NCBI Taxonomy" id="1234261"/>
    <lineage>
        <taxon>Eukaryota</taxon>
        <taxon>Metazoa</taxon>
        <taxon>Spiralia</taxon>
        <taxon>Gnathifera</taxon>
        <taxon>Rotifera</taxon>
        <taxon>Eurotatoria</taxon>
        <taxon>Bdelloidea</taxon>
        <taxon>Philodinida</taxon>
        <taxon>Philodinidae</taxon>
        <taxon>Didymodactylos</taxon>
    </lineage>
</organism>
<feature type="domain" description="Solute-binding protein family 3/N-terminal" evidence="2">
    <location>
        <begin position="3"/>
        <end position="231"/>
    </location>
</feature>
<protein>
    <recommendedName>
        <fullName evidence="2">Solute-binding protein family 3/N-terminal domain-containing protein</fullName>
    </recommendedName>
</protein>
<dbReference type="SUPFAM" id="SSF53850">
    <property type="entry name" value="Periplasmic binding protein-like II"/>
    <property type="match status" value="1"/>
</dbReference>
<evidence type="ECO:0000259" key="2">
    <source>
        <dbReference type="SMART" id="SM00062"/>
    </source>
</evidence>
<dbReference type="Gene3D" id="3.40.190.10">
    <property type="entry name" value="Periplasmic binding protein-like II"/>
    <property type="match status" value="2"/>
</dbReference>
<dbReference type="SMART" id="SM00062">
    <property type="entry name" value="PBPb"/>
    <property type="match status" value="1"/>
</dbReference>
<dbReference type="Proteomes" id="UP000677228">
    <property type="component" value="Unassembled WGS sequence"/>
</dbReference>
<dbReference type="AlphaFoldDB" id="A0A8S2PHY4"/>
<comment type="caution">
    <text evidence="4">The sequence shown here is derived from an EMBL/GenBank/DDBJ whole genome shotgun (WGS) entry which is preliminary data.</text>
</comment>
<dbReference type="EMBL" id="CAJOBA010038130">
    <property type="protein sequence ID" value="CAF4055382.1"/>
    <property type="molecule type" value="Genomic_DNA"/>
</dbReference>
<evidence type="ECO:0000313" key="5">
    <source>
        <dbReference type="Proteomes" id="UP000682733"/>
    </source>
</evidence>
<reference evidence="4" key="1">
    <citation type="submission" date="2021-02" db="EMBL/GenBank/DDBJ databases">
        <authorList>
            <person name="Nowell W R."/>
        </authorList>
    </citation>
    <scope>NUCLEOTIDE SEQUENCE</scope>
</reference>
<keyword evidence="1" id="KW-0732">Signal</keyword>
<dbReference type="PANTHER" id="PTHR35936">
    <property type="entry name" value="MEMBRANE-BOUND LYTIC MUREIN TRANSGLYCOSYLASE F"/>
    <property type="match status" value="1"/>
</dbReference>